<protein>
    <submittedName>
        <fullName evidence="3">Antimicrobial peptide</fullName>
    </submittedName>
</protein>
<name>A0A7E4VSZ7_PANRE</name>
<organism evidence="2 3">
    <name type="scientific">Panagrellus redivivus</name>
    <name type="common">Microworm</name>
    <dbReference type="NCBI Taxonomy" id="6233"/>
    <lineage>
        <taxon>Eukaryota</taxon>
        <taxon>Metazoa</taxon>
        <taxon>Ecdysozoa</taxon>
        <taxon>Nematoda</taxon>
        <taxon>Chromadorea</taxon>
        <taxon>Rhabditida</taxon>
        <taxon>Tylenchina</taxon>
        <taxon>Panagrolaimomorpha</taxon>
        <taxon>Panagrolaimoidea</taxon>
        <taxon>Panagrolaimidae</taxon>
        <taxon>Panagrellus</taxon>
    </lineage>
</organism>
<feature type="signal peptide" evidence="1">
    <location>
        <begin position="1"/>
        <end position="19"/>
    </location>
</feature>
<keyword evidence="1" id="KW-0732">Signal</keyword>
<sequence>MRLLLFVFATILLLSIAVAQEYPDDEIAGSDQLEHELERFFLVDWINGGAKLIGKGIEKAGGLVKDSFHAVGNVFG</sequence>
<evidence type="ECO:0000313" key="3">
    <source>
        <dbReference type="WBParaSite" id="Pan_g2381.t1"/>
    </source>
</evidence>
<evidence type="ECO:0000313" key="2">
    <source>
        <dbReference type="Proteomes" id="UP000492821"/>
    </source>
</evidence>
<keyword evidence="2" id="KW-1185">Reference proteome</keyword>
<evidence type="ECO:0000256" key="1">
    <source>
        <dbReference type="SAM" id="SignalP"/>
    </source>
</evidence>
<proteinExistence type="predicted"/>
<dbReference type="WBParaSite" id="Pan_g2381.t1">
    <property type="protein sequence ID" value="Pan_g2381.t1"/>
    <property type="gene ID" value="Pan_g2381"/>
</dbReference>
<reference evidence="3" key="2">
    <citation type="submission" date="2020-10" db="UniProtKB">
        <authorList>
            <consortium name="WormBaseParasite"/>
        </authorList>
    </citation>
    <scope>IDENTIFICATION</scope>
</reference>
<accession>A0A7E4VSZ7</accession>
<dbReference type="Proteomes" id="UP000492821">
    <property type="component" value="Unassembled WGS sequence"/>
</dbReference>
<dbReference type="AlphaFoldDB" id="A0A7E4VSZ7"/>
<reference evidence="2" key="1">
    <citation type="journal article" date="2013" name="Genetics">
        <title>The draft genome and transcriptome of Panagrellus redivivus are shaped by the harsh demands of a free-living lifestyle.</title>
        <authorList>
            <person name="Srinivasan J."/>
            <person name="Dillman A.R."/>
            <person name="Macchietto M.G."/>
            <person name="Heikkinen L."/>
            <person name="Lakso M."/>
            <person name="Fracchia K.M."/>
            <person name="Antoshechkin I."/>
            <person name="Mortazavi A."/>
            <person name="Wong G."/>
            <person name="Sternberg P.W."/>
        </authorList>
    </citation>
    <scope>NUCLEOTIDE SEQUENCE [LARGE SCALE GENOMIC DNA]</scope>
    <source>
        <strain evidence="2">MT8872</strain>
    </source>
</reference>
<feature type="chain" id="PRO_5028931552" evidence="1">
    <location>
        <begin position="20"/>
        <end position="76"/>
    </location>
</feature>